<dbReference type="EMBL" id="FNBM01000006">
    <property type="protein sequence ID" value="SDF99379.1"/>
    <property type="molecule type" value="Genomic_DNA"/>
</dbReference>
<protein>
    <submittedName>
        <fullName evidence="1">Uncharacterized protein</fullName>
    </submittedName>
</protein>
<dbReference type="Proteomes" id="UP000243378">
    <property type="component" value="Unassembled WGS sequence"/>
</dbReference>
<organism evidence="1 2">
    <name type="scientific">Phytopseudomonas seleniipraecipitans</name>
    <dbReference type="NCBI Taxonomy" id="640205"/>
    <lineage>
        <taxon>Bacteria</taxon>
        <taxon>Pseudomonadati</taxon>
        <taxon>Pseudomonadota</taxon>
        <taxon>Gammaproteobacteria</taxon>
        <taxon>Pseudomonadales</taxon>
        <taxon>Pseudomonadaceae</taxon>
        <taxon>Phytopseudomonas</taxon>
    </lineage>
</organism>
<reference evidence="1 2" key="1">
    <citation type="submission" date="2016-10" db="EMBL/GenBank/DDBJ databases">
        <authorList>
            <person name="de Groot N.N."/>
        </authorList>
    </citation>
    <scope>NUCLEOTIDE SEQUENCE [LARGE SCALE GENOMIC DNA]</scope>
    <source>
        <strain evidence="1 2">LMG 25475</strain>
    </source>
</reference>
<accession>A0A1G7QNC2</accession>
<dbReference type="RefSeq" id="WP_092369153.1">
    <property type="nucleotide sequence ID" value="NZ_FNBM01000006.1"/>
</dbReference>
<sequence length="135" mass="14769">MELLFTAMTIVLVAAGYLLIRRFRGLAAQCRKPMAQWLLHFAAANPGEQREMAQALVQQSLKLAANMGVQVRATDLLGAANEPAALIDSWRIQLPDVMPATSLSTSPARTLGALMVIRQVEPRRFRQLMGLPATS</sequence>
<dbReference type="AlphaFoldDB" id="A0A1G7QNC2"/>
<dbReference type="STRING" id="640205.SAMN05216381_2863"/>
<evidence type="ECO:0000313" key="2">
    <source>
        <dbReference type="Proteomes" id="UP000243378"/>
    </source>
</evidence>
<gene>
    <name evidence="1" type="ORF">SAMN05216381_2863</name>
</gene>
<name>A0A1G7QNC2_9GAMM</name>
<evidence type="ECO:0000313" key="1">
    <source>
        <dbReference type="EMBL" id="SDF99379.1"/>
    </source>
</evidence>
<dbReference type="OrthoDB" id="6973894at2"/>
<proteinExistence type="predicted"/>